<sequence>MVNAAESKKYIGNAALYLDLERSRNRTFLRRNVTQVLESHKRALDAPETDALDSSMWNDYGNNHAWEFPTREALDLLARRSQPLLKIDIKSLLPTKPDQANQDHPELASNLFTAECRIDFKIWTIGEERNVKDVLVVDSRRATLQARRTEQGHKVFFDVSMEEPLVIKLEKLLVNVPRGPNESGFKKTVASSYTLAFVFSFPTPEDAAVVVPILNGQGHELPKNLALLQVRTKGRWLPKCPPGPFRLSRITNKEVKELDYSVNAEIGWQTSTETRLQTYNRVLRSARATREPQITPSASTVRQSGNKKVQLTYLFKGPLRAKSLSLEGCLCIFCHRRDFHTLERLNHHIKAEHDMLRCKFENEGNTRRDGNIVNVSIEVSISDRYSDARASNNVADARDIDWIAPKKPFNMARYLAGDESWVAEGQGSKRKSHASRTPAVAAALNRVQPKRPSEVLDLPEPKRKKYKVPKANGRVRFFRTDSKRMLEEGEYLSESDDDTNEAWLKLRCNQATQQVDANVSQKTFMMTWGDHMLDEQLSGDIHLGDAVVRFVRKHLPTLQRPDQSREFTKKMEELREDGIISQEVFDACKDALVHGLKPIALDPELAPRSNHVCTALRESSTRANLMSSSRTHKAQSGSHVGVGVNENGEKSASGRRSHSLATDEVLGEETTAQDRDGDIEMMDEPRHERSITKPPLWEEAAEEPAVAIQTGCTCGKVVEDNRTAICCTSLDCRRQEFHLKCIQLDRRVPGWKCPDCR</sequence>
<dbReference type="GO" id="GO:0008270">
    <property type="term" value="F:zinc ion binding"/>
    <property type="evidence" value="ECO:0007669"/>
    <property type="project" value="UniProtKB-KW"/>
</dbReference>
<dbReference type="GeneID" id="54292456"/>
<dbReference type="GO" id="GO:0016586">
    <property type="term" value="C:RSC-type complex"/>
    <property type="evidence" value="ECO:0007669"/>
    <property type="project" value="TreeGrafter"/>
</dbReference>
<keyword evidence="3" id="KW-0863">Zinc-finger</keyword>
<organism evidence="9 10">
    <name type="scientific">Aplosporella prunicola CBS 121167</name>
    <dbReference type="NCBI Taxonomy" id="1176127"/>
    <lineage>
        <taxon>Eukaryota</taxon>
        <taxon>Fungi</taxon>
        <taxon>Dikarya</taxon>
        <taxon>Ascomycota</taxon>
        <taxon>Pezizomycotina</taxon>
        <taxon>Dothideomycetes</taxon>
        <taxon>Dothideomycetes incertae sedis</taxon>
        <taxon>Botryosphaeriales</taxon>
        <taxon>Aplosporellaceae</taxon>
        <taxon>Aplosporella</taxon>
    </lineage>
</organism>
<keyword evidence="2" id="KW-0479">Metal-binding</keyword>
<dbReference type="Pfam" id="PF09733">
    <property type="entry name" value="VEFS-Box"/>
    <property type="match status" value="1"/>
</dbReference>
<evidence type="ECO:0000259" key="8">
    <source>
        <dbReference type="Pfam" id="PF09733"/>
    </source>
</evidence>
<dbReference type="InterPro" id="IPR013083">
    <property type="entry name" value="Znf_RING/FYVE/PHD"/>
</dbReference>
<feature type="domain" description="Polycomb protein VEFS-Box" evidence="8">
    <location>
        <begin position="476"/>
        <end position="583"/>
    </location>
</feature>
<keyword evidence="4" id="KW-0862">Zinc</keyword>
<evidence type="ECO:0000256" key="2">
    <source>
        <dbReference type="ARBA" id="ARBA00022723"/>
    </source>
</evidence>
<dbReference type="EMBL" id="ML995476">
    <property type="protein sequence ID" value="KAF2146069.1"/>
    <property type="molecule type" value="Genomic_DNA"/>
</dbReference>
<evidence type="ECO:0000313" key="9">
    <source>
        <dbReference type="EMBL" id="KAF2146069.1"/>
    </source>
</evidence>
<evidence type="ECO:0000256" key="7">
    <source>
        <dbReference type="SAM" id="MobiDB-lite"/>
    </source>
</evidence>
<gene>
    <name evidence="9" type="ORF">K452DRAFT_105327</name>
</gene>
<evidence type="ECO:0000256" key="1">
    <source>
        <dbReference type="ARBA" id="ARBA00007416"/>
    </source>
</evidence>
<feature type="compositionally biased region" description="Polar residues" evidence="7">
    <location>
        <begin position="623"/>
        <end position="638"/>
    </location>
</feature>
<dbReference type="RefSeq" id="XP_033401781.1">
    <property type="nucleotide sequence ID" value="XM_033534964.1"/>
</dbReference>
<evidence type="ECO:0000256" key="4">
    <source>
        <dbReference type="ARBA" id="ARBA00022833"/>
    </source>
</evidence>
<dbReference type="GO" id="GO:0031490">
    <property type="term" value="F:chromatin DNA binding"/>
    <property type="evidence" value="ECO:0007669"/>
    <property type="project" value="TreeGrafter"/>
</dbReference>
<evidence type="ECO:0000256" key="3">
    <source>
        <dbReference type="ARBA" id="ARBA00022771"/>
    </source>
</evidence>
<dbReference type="SUPFAM" id="SSF57903">
    <property type="entry name" value="FYVE/PHD zinc finger"/>
    <property type="match status" value="1"/>
</dbReference>
<name>A0A6A6BPK7_9PEZI</name>
<dbReference type="OrthoDB" id="166746at2759"/>
<reference evidence="9" key="1">
    <citation type="journal article" date="2020" name="Stud. Mycol.">
        <title>101 Dothideomycetes genomes: a test case for predicting lifestyles and emergence of pathogens.</title>
        <authorList>
            <person name="Haridas S."/>
            <person name="Albert R."/>
            <person name="Binder M."/>
            <person name="Bloem J."/>
            <person name="Labutti K."/>
            <person name="Salamov A."/>
            <person name="Andreopoulos B."/>
            <person name="Baker S."/>
            <person name="Barry K."/>
            <person name="Bills G."/>
            <person name="Bluhm B."/>
            <person name="Cannon C."/>
            <person name="Castanera R."/>
            <person name="Culley D."/>
            <person name="Daum C."/>
            <person name="Ezra D."/>
            <person name="Gonzalez J."/>
            <person name="Henrissat B."/>
            <person name="Kuo A."/>
            <person name="Liang C."/>
            <person name="Lipzen A."/>
            <person name="Lutzoni F."/>
            <person name="Magnuson J."/>
            <person name="Mondo S."/>
            <person name="Nolan M."/>
            <person name="Ohm R."/>
            <person name="Pangilinan J."/>
            <person name="Park H.-J."/>
            <person name="Ramirez L."/>
            <person name="Alfaro M."/>
            <person name="Sun H."/>
            <person name="Tritt A."/>
            <person name="Yoshinaga Y."/>
            <person name="Zwiers L.-H."/>
            <person name="Turgeon B."/>
            <person name="Goodwin S."/>
            <person name="Spatafora J."/>
            <person name="Crous P."/>
            <person name="Grigoriev I."/>
        </authorList>
    </citation>
    <scope>NUCLEOTIDE SEQUENCE</scope>
    <source>
        <strain evidence="9">CBS 121167</strain>
    </source>
</reference>
<evidence type="ECO:0000256" key="5">
    <source>
        <dbReference type="ARBA" id="ARBA00023015"/>
    </source>
</evidence>
<dbReference type="Gene3D" id="3.30.40.10">
    <property type="entry name" value="Zinc/RING finger domain, C3HC4 (zinc finger)"/>
    <property type="match status" value="1"/>
</dbReference>
<proteinExistence type="inferred from homology"/>
<dbReference type="CDD" id="cd21552">
    <property type="entry name" value="VEFS-box_ctSUZ12-like"/>
    <property type="match status" value="1"/>
</dbReference>
<keyword evidence="10" id="KW-1185">Reference proteome</keyword>
<keyword evidence="6" id="KW-0804">Transcription</keyword>
<dbReference type="Proteomes" id="UP000799438">
    <property type="component" value="Unassembled WGS sequence"/>
</dbReference>
<dbReference type="InterPro" id="IPR019135">
    <property type="entry name" value="Polycomb_protein_VEFS-Box"/>
</dbReference>
<protein>
    <recommendedName>
        <fullName evidence="8">Polycomb protein VEFS-Box domain-containing protein</fullName>
    </recommendedName>
</protein>
<accession>A0A6A6BPK7</accession>
<dbReference type="InterPro" id="IPR011011">
    <property type="entry name" value="Znf_FYVE_PHD"/>
</dbReference>
<evidence type="ECO:0000313" key="10">
    <source>
        <dbReference type="Proteomes" id="UP000799438"/>
    </source>
</evidence>
<keyword evidence="5" id="KW-0805">Transcription regulation</keyword>
<comment type="similarity">
    <text evidence="1">Belongs to the VEFS (VRN2-EMF2-FIS2-SU(Z)12) family.</text>
</comment>
<dbReference type="PROSITE" id="PS01359">
    <property type="entry name" value="ZF_PHD_1"/>
    <property type="match status" value="1"/>
</dbReference>
<dbReference type="PANTHER" id="PTHR22597:SF0">
    <property type="entry name" value="POLYCOMB PROTEIN SUZ12"/>
    <property type="match status" value="1"/>
</dbReference>
<dbReference type="PANTHER" id="PTHR22597">
    <property type="entry name" value="POLYCOMB GROUP PROTEIN"/>
    <property type="match status" value="1"/>
</dbReference>
<feature type="region of interest" description="Disordered" evidence="7">
    <location>
        <begin position="623"/>
        <end position="676"/>
    </location>
</feature>
<evidence type="ECO:0000256" key="6">
    <source>
        <dbReference type="ARBA" id="ARBA00023163"/>
    </source>
</evidence>
<dbReference type="InterPro" id="IPR019786">
    <property type="entry name" value="Zinc_finger_PHD-type_CS"/>
</dbReference>
<dbReference type="AlphaFoldDB" id="A0A6A6BPK7"/>